<name>A0ACD3B8U8_9AGAR</name>
<protein>
    <submittedName>
        <fullName evidence="1">Uncharacterized protein</fullName>
    </submittedName>
</protein>
<accession>A0ACD3B8U8</accession>
<evidence type="ECO:0000313" key="1">
    <source>
        <dbReference type="EMBL" id="TFK74518.1"/>
    </source>
</evidence>
<dbReference type="EMBL" id="ML208268">
    <property type="protein sequence ID" value="TFK74518.1"/>
    <property type="molecule type" value="Genomic_DNA"/>
</dbReference>
<sequence>MAIFISQNVSWLSNEEGFLNPQRAPILVSAVSESFASLSAKPPFANVWNGGLSKWLSDTNHSFNFK</sequence>
<gene>
    <name evidence="1" type="ORF">BDN72DRAFT_955834</name>
</gene>
<proteinExistence type="predicted"/>
<keyword evidence="2" id="KW-1185">Reference proteome</keyword>
<evidence type="ECO:0000313" key="2">
    <source>
        <dbReference type="Proteomes" id="UP000308600"/>
    </source>
</evidence>
<organism evidence="1 2">
    <name type="scientific">Pluteus cervinus</name>
    <dbReference type="NCBI Taxonomy" id="181527"/>
    <lineage>
        <taxon>Eukaryota</taxon>
        <taxon>Fungi</taxon>
        <taxon>Dikarya</taxon>
        <taxon>Basidiomycota</taxon>
        <taxon>Agaricomycotina</taxon>
        <taxon>Agaricomycetes</taxon>
        <taxon>Agaricomycetidae</taxon>
        <taxon>Agaricales</taxon>
        <taxon>Pluteineae</taxon>
        <taxon>Pluteaceae</taxon>
        <taxon>Pluteus</taxon>
    </lineage>
</organism>
<dbReference type="Proteomes" id="UP000308600">
    <property type="component" value="Unassembled WGS sequence"/>
</dbReference>
<reference evidence="1 2" key="1">
    <citation type="journal article" date="2019" name="Nat. Ecol. Evol.">
        <title>Megaphylogeny resolves global patterns of mushroom evolution.</title>
        <authorList>
            <person name="Varga T."/>
            <person name="Krizsan K."/>
            <person name="Foldi C."/>
            <person name="Dima B."/>
            <person name="Sanchez-Garcia M."/>
            <person name="Sanchez-Ramirez S."/>
            <person name="Szollosi G.J."/>
            <person name="Szarkandi J.G."/>
            <person name="Papp V."/>
            <person name="Albert L."/>
            <person name="Andreopoulos W."/>
            <person name="Angelini C."/>
            <person name="Antonin V."/>
            <person name="Barry K.W."/>
            <person name="Bougher N.L."/>
            <person name="Buchanan P."/>
            <person name="Buyck B."/>
            <person name="Bense V."/>
            <person name="Catcheside P."/>
            <person name="Chovatia M."/>
            <person name="Cooper J."/>
            <person name="Damon W."/>
            <person name="Desjardin D."/>
            <person name="Finy P."/>
            <person name="Geml J."/>
            <person name="Haridas S."/>
            <person name="Hughes K."/>
            <person name="Justo A."/>
            <person name="Karasinski D."/>
            <person name="Kautmanova I."/>
            <person name="Kiss B."/>
            <person name="Kocsube S."/>
            <person name="Kotiranta H."/>
            <person name="LaButti K.M."/>
            <person name="Lechner B.E."/>
            <person name="Liimatainen K."/>
            <person name="Lipzen A."/>
            <person name="Lukacs Z."/>
            <person name="Mihaltcheva S."/>
            <person name="Morgado L.N."/>
            <person name="Niskanen T."/>
            <person name="Noordeloos M.E."/>
            <person name="Ohm R.A."/>
            <person name="Ortiz-Santana B."/>
            <person name="Ovrebo C."/>
            <person name="Racz N."/>
            <person name="Riley R."/>
            <person name="Savchenko A."/>
            <person name="Shiryaev A."/>
            <person name="Soop K."/>
            <person name="Spirin V."/>
            <person name="Szebenyi C."/>
            <person name="Tomsovsky M."/>
            <person name="Tulloss R.E."/>
            <person name="Uehling J."/>
            <person name="Grigoriev I.V."/>
            <person name="Vagvolgyi C."/>
            <person name="Papp T."/>
            <person name="Martin F.M."/>
            <person name="Miettinen O."/>
            <person name="Hibbett D.S."/>
            <person name="Nagy L.G."/>
        </authorList>
    </citation>
    <scope>NUCLEOTIDE SEQUENCE [LARGE SCALE GENOMIC DNA]</scope>
    <source>
        <strain evidence="1 2">NL-1719</strain>
    </source>
</reference>